<evidence type="ECO:0000256" key="1">
    <source>
        <dbReference type="SAM" id="Phobius"/>
    </source>
</evidence>
<dbReference type="Pfam" id="PF03907">
    <property type="entry name" value="Spo7"/>
    <property type="match status" value="1"/>
</dbReference>
<reference evidence="3" key="1">
    <citation type="submission" date="2016-11" db="EMBL/GenBank/DDBJ databases">
        <authorList>
            <person name="Guldener U."/>
        </authorList>
    </citation>
    <scope>NUCLEOTIDE SEQUENCE [LARGE SCALE GENOMIC DNA]</scope>
</reference>
<dbReference type="GO" id="GO:0004721">
    <property type="term" value="F:phosphoprotein phosphatase activity"/>
    <property type="evidence" value="ECO:0007669"/>
    <property type="project" value="TreeGrafter"/>
</dbReference>
<evidence type="ECO:0008006" key="4">
    <source>
        <dbReference type="Google" id="ProtNLM"/>
    </source>
</evidence>
<organism evidence="2 3">
    <name type="scientific">Hanseniaspora guilliermondii</name>
    <dbReference type="NCBI Taxonomy" id="56406"/>
    <lineage>
        <taxon>Eukaryota</taxon>
        <taxon>Fungi</taxon>
        <taxon>Dikarya</taxon>
        <taxon>Ascomycota</taxon>
        <taxon>Saccharomycotina</taxon>
        <taxon>Saccharomycetes</taxon>
        <taxon>Saccharomycodales</taxon>
        <taxon>Saccharomycodaceae</taxon>
        <taxon>Hanseniaspora</taxon>
    </lineage>
</organism>
<dbReference type="GO" id="GO:0019888">
    <property type="term" value="F:protein phosphatase regulator activity"/>
    <property type="evidence" value="ECO:0007669"/>
    <property type="project" value="InterPro"/>
</dbReference>
<name>A0A1L0CL20_9ASCO</name>
<dbReference type="GO" id="GO:0071595">
    <property type="term" value="C:Nem1-Spo7 phosphatase complex"/>
    <property type="evidence" value="ECO:0007669"/>
    <property type="project" value="TreeGrafter"/>
</dbReference>
<feature type="transmembrane region" description="Helical" evidence="1">
    <location>
        <begin position="47"/>
        <end position="67"/>
    </location>
</feature>
<proteinExistence type="predicted"/>
<sequence length="272" mass="32755">MESKQSTAITSKLHAKDISSISLIFRNLLILEDDLRQQYKRNLVMKLGYQCFLYSLTGILIYLIFFSQYGTGIYIRLVELFISITLLLFRFSGEEYLNKNLQFKIFLRNSNSVLKDYNLQLVIITKTYSHIKGKTNSKRLQLIFKTLMVLFIIFESIIDRLLKSLLLLKYKHQDINTKEKVNYLEYKLTYWKIMLQTSFLLNDKQLRKLTELESKGTIIDYDNFCNTYDVKLILDSNRFKVSTINTWQKYRLEFWNRERIRRLNRLDELYKK</sequence>
<dbReference type="Proteomes" id="UP000183365">
    <property type="component" value="Unassembled WGS sequence"/>
</dbReference>
<gene>
    <name evidence="2" type="ORF">HGUI_01297</name>
</gene>
<keyword evidence="1" id="KW-0812">Transmembrane</keyword>
<feature type="transmembrane region" description="Helical" evidence="1">
    <location>
        <begin position="73"/>
        <end position="91"/>
    </location>
</feature>
<keyword evidence="1" id="KW-0472">Membrane</keyword>
<dbReference type="EMBL" id="FQNF01000017">
    <property type="protein sequence ID" value="SGZ39097.1"/>
    <property type="molecule type" value="Genomic_DNA"/>
</dbReference>
<dbReference type="PANTHER" id="PTHR28249">
    <property type="entry name" value="SPORULATION-SPECIFIC PROTEIN SPO7"/>
    <property type="match status" value="1"/>
</dbReference>
<evidence type="ECO:0000313" key="2">
    <source>
        <dbReference type="EMBL" id="SGZ39097.1"/>
    </source>
</evidence>
<keyword evidence="1" id="KW-1133">Transmembrane helix</keyword>
<dbReference type="InterPro" id="IPR005605">
    <property type="entry name" value="Spo7"/>
</dbReference>
<dbReference type="OrthoDB" id="5599171at2759"/>
<protein>
    <recommendedName>
        <fullName evidence="4">Sporulation-specific protein SPO7</fullName>
    </recommendedName>
</protein>
<dbReference type="GO" id="GO:0006998">
    <property type="term" value="P:nuclear envelope organization"/>
    <property type="evidence" value="ECO:0007669"/>
    <property type="project" value="TreeGrafter"/>
</dbReference>
<feature type="transmembrane region" description="Helical" evidence="1">
    <location>
        <begin position="142"/>
        <end position="162"/>
    </location>
</feature>
<keyword evidence="3" id="KW-1185">Reference proteome</keyword>
<dbReference type="AlphaFoldDB" id="A0A1L0CL20"/>
<dbReference type="VEuPathDB" id="FungiDB:HGUI_01297"/>
<evidence type="ECO:0000313" key="3">
    <source>
        <dbReference type="Proteomes" id="UP000183365"/>
    </source>
</evidence>
<accession>A0A1L0CL20</accession>
<dbReference type="PANTHER" id="PTHR28249:SF1">
    <property type="entry name" value="SPORULATION-SPECIFIC PROTEIN SPO7"/>
    <property type="match status" value="1"/>
</dbReference>